<dbReference type="Gene3D" id="3.90.1720.10">
    <property type="entry name" value="endopeptidase domain like (from Nostoc punctiforme)"/>
    <property type="match status" value="1"/>
</dbReference>
<protein>
    <submittedName>
        <fullName evidence="8">SH3 domain-containing protein</fullName>
    </submittedName>
</protein>
<dbReference type="GO" id="GO:0006508">
    <property type="term" value="P:proteolysis"/>
    <property type="evidence" value="ECO:0007669"/>
    <property type="project" value="UniProtKB-KW"/>
</dbReference>
<evidence type="ECO:0000256" key="1">
    <source>
        <dbReference type="ARBA" id="ARBA00007074"/>
    </source>
</evidence>
<dbReference type="Pfam" id="PF00877">
    <property type="entry name" value="NLPC_P60"/>
    <property type="match status" value="1"/>
</dbReference>
<evidence type="ECO:0000259" key="6">
    <source>
        <dbReference type="PROSITE" id="PS51781"/>
    </source>
</evidence>
<dbReference type="AlphaFoldDB" id="A0A318ES80"/>
<feature type="domain" description="SH3b" evidence="6">
    <location>
        <begin position="158"/>
        <end position="229"/>
    </location>
</feature>
<dbReference type="Gene3D" id="2.30.30.40">
    <property type="entry name" value="SH3 Domains"/>
    <property type="match status" value="2"/>
</dbReference>
<evidence type="ECO:0000313" key="9">
    <source>
        <dbReference type="Proteomes" id="UP000247523"/>
    </source>
</evidence>
<dbReference type="Pfam" id="PF08239">
    <property type="entry name" value="SH3_3"/>
    <property type="match status" value="2"/>
</dbReference>
<dbReference type="PANTHER" id="PTHR47053">
    <property type="entry name" value="MUREIN DD-ENDOPEPTIDASE MEPH-RELATED"/>
    <property type="match status" value="1"/>
</dbReference>
<feature type="signal peptide" evidence="5">
    <location>
        <begin position="1"/>
        <end position="28"/>
    </location>
</feature>
<keyword evidence="2" id="KW-0645">Protease</keyword>
<dbReference type="PANTHER" id="PTHR47053:SF1">
    <property type="entry name" value="MUREIN DD-ENDOPEPTIDASE MEPH-RELATED"/>
    <property type="match status" value="1"/>
</dbReference>
<evidence type="ECO:0000256" key="4">
    <source>
        <dbReference type="ARBA" id="ARBA00022807"/>
    </source>
</evidence>
<dbReference type="InterPro" id="IPR051202">
    <property type="entry name" value="Peptidase_C40"/>
</dbReference>
<keyword evidence="3" id="KW-0378">Hydrolase</keyword>
<gene>
    <name evidence="8" type="ORF">C8E03_102389</name>
</gene>
<evidence type="ECO:0000259" key="7">
    <source>
        <dbReference type="PROSITE" id="PS51935"/>
    </source>
</evidence>
<evidence type="ECO:0000256" key="2">
    <source>
        <dbReference type="ARBA" id="ARBA00022670"/>
    </source>
</evidence>
<dbReference type="InterPro" id="IPR000064">
    <property type="entry name" value="NLP_P60_dom"/>
</dbReference>
<reference evidence="8 9" key="1">
    <citation type="submission" date="2018-05" db="EMBL/GenBank/DDBJ databases">
        <title>Genomic Encyclopedia of Type Strains, Phase IV (KMG-IV): sequencing the most valuable type-strain genomes for metagenomic binning, comparative biology and taxonomic classification.</title>
        <authorList>
            <person name="Goeker M."/>
        </authorList>
    </citation>
    <scope>NUCLEOTIDE SEQUENCE [LARGE SCALE GENOMIC DNA]</scope>
    <source>
        <strain evidence="8 9">DSM 28816</strain>
    </source>
</reference>
<dbReference type="PROSITE" id="PS51781">
    <property type="entry name" value="SH3B"/>
    <property type="match status" value="2"/>
</dbReference>
<dbReference type="SUPFAM" id="SSF54001">
    <property type="entry name" value="Cysteine proteinases"/>
    <property type="match status" value="1"/>
</dbReference>
<feature type="chain" id="PRO_5039036733" evidence="5">
    <location>
        <begin position="29"/>
        <end position="362"/>
    </location>
</feature>
<name>A0A318ES80_9FIRM</name>
<feature type="domain" description="NlpC/P60" evidence="7">
    <location>
        <begin position="242"/>
        <end position="362"/>
    </location>
</feature>
<accession>A0A318ES80</accession>
<sequence length="362" mass="38841">MKKIVIKAASVCVLSAVLVNGYSLEAYANALSSTPTAGITVALDKYYVSAQDGDSVATEIASLTVPEEEESSKEEKTVESVVSGYTNLGVANVDTYLNIREEPSEDAEIVGKLPKNAGSEVLEVSEDGQWYQIKSGKVTGYVKAEYLLTGEEANAKAEEVKTVMATVNTTTLKVRMEPSTEAKVLTLIPIEEELEVLEDNGEWVKVTVDSDEGYISKDYVNISYELPKAVTITELKYGEGVSDVRVSVVQYAKQFLGNPYVWGGTSLTNGADCSGFVLSILSKYGVSLPHSSASQSTMGSAVELGNVLPGDLVFYGNGGSVNHVAMYIGGGQVIHASSARTGIKISNMYYRTPIRARRFLSN</sequence>
<feature type="domain" description="SH3b" evidence="6">
    <location>
        <begin position="85"/>
        <end position="151"/>
    </location>
</feature>
<dbReference type="SMART" id="SM00287">
    <property type="entry name" value="SH3b"/>
    <property type="match status" value="2"/>
</dbReference>
<comment type="similarity">
    <text evidence="1">Belongs to the peptidase C40 family.</text>
</comment>
<dbReference type="PROSITE" id="PS51935">
    <property type="entry name" value="NLPC_P60"/>
    <property type="match status" value="1"/>
</dbReference>
<dbReference type="Proteomes" id="UP000247523">
    <property type="component" value="Unassembled WGS sequence"/>
</dbReference>
<comment type="caution">
    <text evidence="8">The sequence shown here is derived from an EMBL/GenBank/DDBJ whole genome shotgun (WGS) entry which is preliminary data.</text>
</comment>
<dbReference type="EMBL" id="QICS01000002">
    <property type="protein sequence ID" value="PXV93618.1"/>
    <property type="molecule type" value="Genomic_DNA"/>
</dbReference>
<dbReference type="InterPro" id="IPR038765">
    <property type="entry name" value="Papain-like_cys_pep_sf"/>
</dbReference>
<keyword evidence="5" id="KW-0732">Signal</keyword>
<keyword evidence="4" id="KW-0788">Thiol protease</keyword>
<dbReference type="GO" id="GO:0008234">
    <property type="term" value="F:cysteine-type peptidase activity"/>
    <property type="evidence" value="ECO:0007669"/>
    <property type="project" value="UniProtKB-KW"/>
</dbReference>
<organism evidence="8 9">
    <name type="scientific">Lachnotalea glycerini</name>
    <dbReference type="NCBI Taxonomy" id="1763509"/>
    <lineage>
        <taxon>Bacteria</taxon>
        <taxon>Bacillati</taxon>
        <taxon>Bacillota</taxon>
        <taxon>Clostridia</taxon>
        <taxon>Lachnospirales</taxon>
        <taxon>Lachnospiraceae</taxon>
        <taxon>Lachnotalea</taxon>
    </lineage>
</organism>
<evidence type="ECO:0000313" key="8">
    <source>
        <dbReference type="EMBL" id="PXV93618.1"/>
    </source>
</evidence>
<evidence type="ECO:0000256" key="3">
    <source>
        <dbReference type="ARBA" id="ARBA00022801"/>
    </source>
</evidence>
<dbReference type="InterPro" id="IPR003646">
    <property type="entry name" value="SH3-like_bac-type"/>
</dbReference>
<proteinExistence type="inferred from homology"/>
<evidence type="ECO:0000256" key="5">
    <source>
        <dbReference type="SAM" id="SignalP"/>
    </source>
</evidence>
<dbReference type="RefSeq" id="WP_110290564.1">
    <property type="nucleotide sequence ID" value="NZ_QICS01000002.1"/>
</dbReference>